<evidence type="ECO:0000313" key="2">
    <source>
        <dbReference type="WBParaSite" id="nRc.2.0.1.t18314-RA"/>
    </source>
</evidence>
<organism evidence="1 2">
    <name type="scientific">Romanomermis culicivorax</name>
    <name type="common">Nematode worm</name>
    <dbReference type="NCBI Taxonomy" id="13658"/>
    <lineage>
        <taxon>Eukaryota</taxon>
        <taxon>Metazoa</taxon>
        <taxon>Ecdysozoa</taxon>
        <taxon>Nematoda</taxon>
        <taxon>Enoplea</taxon>
        <taxon>Dorylaimia</taxon>
        <taxon>Mermithida</taxon>
        <taxon>Mermithoidea</taxon>
        <taxon>Mermithidae</taxon>
        <taxon>Romanomermis</taxon>
    </lineage>
</organism>
<evidence type="ECO:0000313" key="1">
    <source>
        <dbReference type="Proteomes" id="UP000887565"/>
    </source>
</evidence>
<dbReference type="Proteomes" id="UP000887565">
    <property type="component" value="Unplaced"/>
</dbReference>
<reference evidence="2" key="1">
    <citation type="submission" date="2022-11" db="UniProtKB">
        <authorList>
            <consortium name="WormBaseParasite"/>
        </authorList>
    </citation>
    <scope>IDENTIFICATION</scope>
</reference>
<keyword evidence="1" id="KW-1185">Reference proteome</keyword>
<protein>
    <submittedName>
        <fullName evidence="2">Uncharacterized protein</fullName>
    </submittedName>
</protein>
<sequence>MSILEKLPNQLLIELGKLKRSEEQWEMNKLLSHLSDLTAINQPSIDQNSPSVLTNNSSDPICSATTTALAHKNLQQRCQQLHMTSYQVKVPIQNPTGSVLARNQGQKCHQYLLRNG</sequence>
<dbReference type="AlphaFoldDB" id="A0A915IW54"/>
<accession>A0A915IW54</accession>
<proteinExistence type="predicted"/>
<name>A0A915IW54_ROMCU</name>
<dbReference type="WBParaSite" id="nRc.2.0.1.t18314-RA">
    <property type="protein sequence ID" value="nRc.2.0.1.t18314-RA"/>
    <property type="gene ID" value="nRc.2.0.1.g18314"/>
</dbReference>